<proteinExistence type="predicted"/>
<dbReference type="KEGG" id="dci:103509086"/>
<evidence type="ECO:0000313" key="3">
    <source>
        <dbReference type="RefSeq" id="XP_017299524.1"/>
    </source>
</evidence>
<dbReference type="Proteomes" id="UP000079169">
    <property type="component" value="Unplaced"/>
</dbReference>
<dbReference type="AlphaFoldDB" id="A0A1S4EBR5"/>
<gene>
    <name evidence="3" type="primary">LOC103509086</name>
</gene>
<feature type="compositionally biased region" description="Polar residues" evidence="1">
    <location>
        <begin position="62"/>
        <end position="107"/>
    </location>
</feature>
<dbReference type="RefSeq" id="XP_017299524.1">
    <property type="nucleotide sequence ID" value="XM_017444035.1"/>
</dbReference>
<sequence>MNIYTPPHLRRMNGGGSEGGERRLLTSSENLERRCKTEPPSKVNRTRRPDMKVYVPRALRSSLPTSTSETNDQTVRSLQISNANNTPPFQSANSDPSRGINTNSGHTRTALRHKADIPSLPANTSLSNNMEQDKPSLVRDRTKPTLRDSTYESQVTLRLQESPRETSSSLESQRVSHEGRLSCQPIASENFTSVEHTALVNEDNRTESSSNTLAKDTHIPILNDTKSSHVPLEIPVHPNQLVTKDRQGLRSAQDLQESLNLPENAQQNLSNLENARPEMKDIHITCELNTRDSCTTNETSLGVNAIDGATHVNMDHNSHEIDNKMDTSEDFIQESKEINTGSSDPTTEFDNTQVNTPKAEESGNLESEIVHSRKNFNESNTQSVTPDDFMECEHSINECPEDVSKESNVPSSQDNTNDKMTVTHKVLLLIISWSVNIA</sequence>
<keyword evidence="2" id="KW-1185">Reference proteome</keyword>
<feature type="region of interest" description="Disordered" evidence="1">
    <location>
        <begin position="337"/>
        <end position="365"/>
    </location>
</feature>
<dbReference type="PaxDb" id="121845-A0A1S4EBR5"/>
<evidence type="ECO:0000256" key="1">
    <source>
        <dbReference type="SAM" id="MobiDB-lite"/>
    </source>
</evidence>
<feature type="region of interest" description="Disordered" evidence="1">
    <location>
        <begin position="1"/>
        <end position="181"/>
    </location>
</feature>
<feature type="compositionally biased region" description="Polar residues" evidence="1">
    <location>
        <begin position="151"/>
        <end position="173"/>
    </location>
</feature>
<organism evidence="2 3">
    <name type="scientific">Diaphorina citri</name>
    <name type="common">Asian citrus psyllid</name>
    <dbReference type="NCBI Taxonomy" id="121845"/>
    <lineage>
        <taxon>Eukaryota</taxon>
        <taxon>Metazoa</taxon>
        <taxon>Ecdysozoa</taxon>
        <taxon>Arthropoda</taxon>
        <taxon>Hexapoda</taxon>
        <taxon>Insecta</taxon>
        <taxon>Pterygota</taxon>
        <taxon>Neoptera</taxon>
        <taxon>Paraneoptera</taxon>
        <taxon>Hemiptera</taxon>
        <taxon>Sternorrhyncha</taxon>
        <taxon>Psylloidea</taxon>
        <taxon>Psyllidae</taxon>
        <taxon>Diaphorininae</taxon>
        <taxon>Diaphorina</taxon>
    </lineage>
</organism>
<feature type="compositionally biased region" description="Polar residues" evidence="1">
    <location>
        <begin position="338"/>
        <end position="356"/>
    </location>
</feature>
<evidence type="ECO:0000313" key="2">
    <source>
        <dbReference type="Proteomes" id="UP000079169"/>
    </source>
</evidence>
<reference evidence="3" key="1">
    <citation type="submission" date="2025-08" db="UniProtKB">
        <authorList>
            <consortium name="RefSeq"/>
        </authorList>
    </citation>
    <scope>IDENTIFICATION</scope>
</reference>
<feature type="compositionally biased region" description="Polar residues" evidence="1">
    <location>
        <begin position="121"/>
        <end position="130"/>
    </location>
</feature>
<feature type="compositionally biased region" description="Basic and acidic residues" evidence="1">
    <location>
        <begin position="19"/>
        <end position="39"/>
    </location>
</feature>
<dbReference type="GeneID" id="103509086"/>
<accession>A0A1S4EBR5</accession>
<feature type="region of interest" description="Disordered" evidence="1">
    <location>
        <begin position="201"/>
        <end position="220"/>
    </location>
</feature>
<protein>
    <submittedName>
        <fullName evidence="3">Uncharacterized protein LOC103509086</fullName>
    </submittedName>
</protein>
<name>A0A1S4EBR5_DIACI</name>
<feature type="compositionally biased region" description="Basic and acidic residues" evidence="1">
    <location>
        <begin position="131"/>
        <end position="150"/>
    </location>
</feature>